<sequence>MSAEVREPFWSNFSATVGVLLMFFLLSSNQVHGQEGPGEGSWKEYDGITDRAPPTSHSTSLRNSGTK</sequence>
<dbReference type="RefSeq" id="WP_241292254.1">
    <property type="nucleotide sequence ID" value="NZ_JAKJXI010000001.1"/>
</dbReference>
<gene>
    <name evidence="2" type="ORF">ACFQ2X_03510</name>
</gene>
<comment type="caution">
    <text evidence="2">The sequence shown here is derived from an EMBL/GenBank/DDBJ whole genome shotgun (WGS) entry which is preliminary data.</text>
</comment>
<feature type="compositionally biased region" description="Polar residues" evidence="1">
    <location>
        <begin position="55"/>
        <end position="67"/>
    </location>
</feature>
<protein>
    <submittedName>
        <fullName evidence="2">Uncharacterized protein</fullName>
    </submittedName>
</protein>
<dbReference type="Proteomes" id="UP001597264">
    <property type="component" value="Unassembled WGS sequence"/>
</dbReference>
<accession>A0ABW3U559</accession>
<evidence type="ECO:0000313" key="2">
    <source>
        <dbReference type="EMBL" id="MFD1215654.1"/>
    </source>
</evidence>
<feature type="region of interest" description="Disordered" evidence="1">
    <location>
        <begin position="31"/>
        <end position="67"/>
    </location>
</feature>
<organism evidence="2 3">
    <name type="scientific">Microbulbifer celer</name>
    <dbReference type="NCBI Taxonomy" id="435905"/>
    <lineage>
        <taxon>Bacteria</taxon>
        <taxon>Pseudomonadati</taxon>
        <taxon>Pseudomonadota</taxon>
        <taxon>Gammaproteobacteria</taxon>
        <taxon>Cellvibrionales</taxon>
        <taxon>Microbulbiferaceae</taxon>
        <taxon>Microbulbifer</taxon>
    </lineage>
</organism>
<dbReference type="EMBL" id="JBHTLR010000004">
    <property type="protein sequence ID" value="MFD1215654.1"/>
    <property type="molecule type" value="Genomic_DNA"/>
</dbReference>
<evidence type="ECO:0000313" key="3">
    <source>
        <dbReference type="Proteomes" id="UP001597264"/>
    </source>
</evidence>
<evidence type="ECO:0000256" key="1">
    <source>
        <dbReference type="SAM" id="MobiDB-lite"/>
    </source>
</evidence>
<keyword evidence="3" id="KW-1185">Reference proteome</keyword>
<reference evidence="3" key="1">
    <citation type="journal article" date="2019" name="Int. J. Syst. Evol. Microbiol.">
        <title>The Global Catalogue of Microorganisms (GCM) 10K type strain sequencing project: providing services to taxonomists for standard genome sequencing and annotation.</title>
        <authorList>
            <consortium name="The Broad Institute Genomics Platform"/>
            <consortium name="The Broad Institute Genome Sequencing Center for Infectious Disease"/>
            <person name="Wu L."/>
            <person name="Ma J."/>
        </authorList>
    </citation>
    <scope>NUCLEOTIDE SEQUENCE [LARGE SCALE GENOMIC DNA]</scope>
    <source>
        <strain evidence="3">CCUG 54356</strain>
    </source>
</reference>
<proteinExistence type="predicted"/>
<name>A0ABW3U559_9GAMM</name>